<dbReference type="PANTHER" id="PTHR38791:SF5">
    <property type="entry name" value="TRANSCRIPTION FACTOR DBAG-RELATED"/>
    <property type="match status" value="1"/>
</dbReference>
<dbReference type="EMBL" id="FJOG01000009">
    <property type="protein sequence ID" value="CZR57327.1"/>
    <property type="molecule type" value="Genomic_DNA"/>
</dbReference>
<gene>
    <name evidence="4" type="ORF">PAC_07216</name>
</gene>
<dbReference type="PROSITE" id="PS50048">
    <property type="entry name" value="ZN2_CY6_FUNGAL_2"/>
    <property type="match status" value="1"/>
</dbReference>
<dbReference type="SMART" id="SM00066">
    <property type="entry name" value="GAL4"/>
    <property type="match status" value="1"/>
</dbReference>
<keyword evidence="5" id="KW-1185">Reference proteome</keyword>
<dbReference type="PROSITE" id="PS00463">
    <property type="entry name" value="ZN2_CY6_FUNGAL_1"/>
    <property type="match status" value="1"/>
</dbReference>
<dbReference type="STRING" id="576137.A0A1L7WX23"/>
<sequence length="663" mass="74688">MVYCGKPSKGCSHCRQRKIRCDIGVPACGQCIKAQKECPGYRNMLDLSFRNESEDVIKKARAKSRRSPPTRSKKASLVPRKASRDAATPNAASPVSSIVVPSTPQLTSNFVDFPTTFFNNTDYWLNTNPASSDLSIFSLQPTIEEDGINYFMFNFVKMPNGPSHGYFYYIEDLCRGCGFDGTLQPAMIATGLAGHANRTQSSYLMARARKEYAMALRRINAALRSPSEALKDSVLLAIVIVAIFETIAGAKELSLREWTEHVNGAATLVKLRGRTQLKHPGSLGLFIHATTHVMVSCVQREIPMPTQIIELREEAFNYLPMDPAYRQMRMMDEFSIFRSAVKSRSLNDPQANITKALEIDNDLAKSFTDVPPEWLYETVFTETDCEAVLSGSYDIYYDHWISQMWNAMRTSRIMLHEIIRSQLIKGFTATPRTFTAAEFRTQFQTSANICSKMRDEILRSVPQHVGFVTRKPFTSPHASSSSSPPDISDLFPELQSSTPQSQPFNPNNSFADLLFDEVFNPSLPSPKEHLHPDPTHPSIGGCFLLWPLYVAGITRVSTNEHRKYAANMLQYAGEHMGIRAGSNLAVFMRETHMVAMAPDTSERMKGGVELLGLGDADEVVLKVDIWRDERPKRPLLDMLAREEQERKERLRVGRVEEQEFYFG</sequence>
<feature type="compositionally biased region" description="Low complexity" evidence="2">
    <location>
        <begin position="473"/>
        <end position="488"/>
    </location>
</feature>
<dbReference type="AlphaFoldDB" id="A0A1L7WX23"/>
<dbReference type="InterPro" id="IPR021858">
    <property type="entry name" value="Fun_TF"/>
</dbReference>
<protein>
    <submittedName>
        <fullName evidence="4">Related to negative acting factor</fullName>
    </submittedName>
</protein>
<evidence type="ECO:0000313" key="4">
    <source>
        <dbReference type="EMBL" id="CZR57327.1"/>
    </source>
</evidence>
<keyword evidence="1" id="KW-0539">Nucleus</keyword>
<organism evidence="4 5">
    <name type="scientific">Phialocephala subalpina</name>
    <dbReference type="NCBI Taxonomy" id="576137"/>
    <lineage>
        <taxon>Eukaryota</taxon>
        <taxon>Fungi</taxon>
        <taxon>Dikarya</taxon>
        <taxon>Ascomycota</taxon>
        <taxon>Pezizomycotina</taxon>
        <taxon>Leotiomycetes</taxon>
        <taxon>Helotiales</taxon>
        <taxon>Mollisiaceae</taxon>
        <taxon>Phialocephala</taxon>
        <taxon>Phialocephala fortinii species complex</taxon>
    </lineage>
</organism>
<dbReference type="Proteomes" id="UP000184330">
    <property type="component" value="Unassembled WGS sequence"/>
</dbReference>
<dbReference type="GO" id="GO:0000981">
    <property type="term" value="F:DNA-binding transcription factor activity, RNA polymerase II-specific"/>
    <property type="evidence" value="ECO:0007669"/>
    <property type="project" value="InterPro"/>
</dbReference>
<feature type="region of interest" description="Disordered" evidence="2">
    <location>
        <begin position="473"/>
        <end position="506"/>
    </location>
</feature>
<evidence type="ECO:0000256" key="2">
    <source>
        <dbReference type="SAM" id="MobiDB-lite"/>
    </source>
</evidence>
<dbReference type="Pfam" id="PF00172">
    <property type="entry name" value="Zn_clus"/>
    <property type="match status" value="1"/>
</dbReference>
<feature type="compositionally biased region" description="Basic residues" evidence="2">
    <location>
        <begin position="59"/>
        <end position="74"/>
    </location>
</feature>
<accession>A0A1L7WX23</accession>
<evidence type="ECO:0000259" key="3">
    <source>
        <dbReference type="PROSITE" id="PS50048"/>
    </source>
</evidence>
<dbReference type="InterPro" id="IPR053175">
    <property type="entry name" value="DHMBA_Reg_Transcription_Factor"/>
</dbReference>
<dbReference type="InterPro" id="IPR036864">
    <property type="entry name" value="Zn2-C6_fun-type_DNA-bd_sf"/>
</dbReference>
<dbReference type="OrthoDB" id="5429770at2759"/>
<proteinExistence type="predicted"/>
<evidence type="ECO:0000313" key="5">
    <source>
        <dbReference type="Proteomes" id="UP000184330"/>
    </source>
</evidence>
<feature type="region of interest" description="Disordered" evidence="2">
    <location>
        <begin position="57"/>
        <end position="96"/>
    </location>
</feature>
<dbReference type="PANTHER" id="PTHR38791">
    <property type="entry name" value="ZN(II)2CYS6 TRANSCRIPTION FACTOR (EUROFUNG)-RELATED-RELATED"/>
    <property type="match status" value="1"/>
</dbReference>
<feature type="domain" description="Zn(2)-C6 fungal-type" evidence="3">
    <location>
        <begin position="10"/>
        <end position="38"/>
    </location>
</feature>
<dbReference type="CDD" id="cd00067">
    <property type="entry name" value="GAL4"/>
    <property type="match status" value="1"/>
</dbReference>
<feature type="compositionally biased region" description="Polar residues" evidence="2">
    <location>
        <begin position="494"/>
        <end position="506"/>
    </location>
</feature>
<reference evidence="4 5" key="1">
    <citation type="submission" date="2016-03" db="EMBL/GenBank/DDBJ databases">
        <authorList>
            <person name="Ploux O."/>
        </authorList>
    </citation>
    <scope>NUCLEOTIDE SEQUENCE [LARGE SCALE GENOMIC DNA]</scope>
    <source>
        <strain evidence="4 5">UAMH 11012</strain>
    </source>
</reference>
<dbReference type="InterPro" id="IPR001138">
    <property type="entry name" value="Zn2Cys6_DnaBD"/>
</dbReference>
<dbReference type="Pfam" id="PF11951">
    <property type="entry name" value="Fungal_trans_2"/>
    <property type="match status" value="1"/>
</dbReference>
<name>A0A1L7WX23_9HELO</name>
<dbReference type="Gene3D" id="4.10.240.10">
    <property type="entry name" value="Zn(2)-C6 fungal-type DNA-binding domain"/>
    <property type="match status" value="1"/>
</dbReference>
<evidence type="ECO:0000256" key="1">
    <source>
        <dbReference type="ARBA" id="ARBA00023242"/>
    </source>
</evidence>
<dbReference type="GO" id="GO:0008270">
    <property type="term" value="F:zinc ion binding"/>
    <property type="evidence" value="ECO:0007669"/>
    <property type="project" value="InterPro"/>
</dbReference>
<dbReference type="SUPFAM" id="SSF57701">
    <property type="entry name" value="Zn2/Cys6 DNA-binding domain"/>
    <property type="match status" value="1"/>
</dbReference>